<dbReference type="InterPro" id="IPR013249">
    <property type="entry name" value="RNA_pol_sigma70_r4_t2"/>
</dbReference>
<dbReference type="RefSeq" id="WP_141957064.1">
    <property type="nucleotide sequence ID" value="NZ_VFOZ01000001.1"/>
</dbReference>
<evidence type="ECO:0000256" key="5">
    <source>
        <dbReference type="ARBA" id="ARBA00023163"/>
    </source>
</evidence>
<accession>A0A543CN03</accession>
<comment type="caution">
    <text evidence="8">The sequence shown here is derived from an EMBL/GenBank/DDBJ whole genome shotgun (WGS) entry which is preliminary data.</text>
</comment>
<dbReference type="InterPro" id="IPR039425">
    <property type="entry name" value="RNA_pol_sigma-70-like"/>
</dbReference>
<dbReference type="NCBIfam" id="TIGR02937">
    <property type="entry name" value="sigma70-ECF"/>
    <property type="match status" value="1"/>
</dbReference>
<reference evidence="8 9" key="1">
    <citation type="submission" date="2019-06" db="EMBL/GenBank/DDBJ databases">
        <title>Sequencing the genomes of 1000 actinobacteria strains.</title>
        <authorList>
            <person name="Klenk H.-P."/>
        </authorList>
    </citation>
    <scope>NUCLEOTIDE SEQUENCE [LARGE SCALE GENOMIC DNA]</scope>
    <source>
        <strain evidence="8 9">DSM 102200</strain>
    </source>
</reference>
<evidence type="ECO:0000259" key="6">
    <source>
        <dbReference type="Pfam" id="PF04542"/>
    </source>
</evidence>
<dbReference type="SUPFAM" id="SSF88659">
    <property type="entry name" value="Sigma3 and sigma4 domains of RNA polymerase sigma factors"/>
    <property type="match status" value="1"/>
</dbReference>
<dbReference type="InterPro" id="IPR013325">
    <property type="entry name" value="RNA_pol_sigma_r2"/>
</dbReference>
<dbReference type="AlphaFoldDB" id="A0A543CN03"/>
<comment type="similarity">
    <text evidence="1">Belongs to the sigma-70 factor family. ECF subfamily.</text>
</comment>
<dbReference type="Gene3D" id="1.10.10.10">
    <property type="entry name" value="Winged helix-like DNA-binding domain superfamily/Winged helix DNA-binding domain"/>
    <property type="match status" value="1"/>
</dbReference>
<evidence type="ECO:0000259" key="7">
    <source>
        <dbReference type="Pfam" id="PF08281"/>
    </source>
</evidence>
<dbReference type="SUPFAM" id="SSF88946">
    <property type="entry name" value="Sigma2 domain of RNA polymerase sigma factors"/>
    <property type="match status" value="1"/>
</dbReference>
<dbReference type="Proteomes" id="UP000316096">
    <property type="component" value="Unassembled WGS sequence"/>
</dbReference>
<proteinExistence type="inferred from homology"/>
<dbReference type="InterPro" id="IPR036388">
    <property type="entry name" value="WH-like_DNA-bd_sf"/>
</dbReference>
<sequence>MRDDGEFSDFAEAAVVRLRQTAFLLSRDWHLAQDLTQITLAKVYLKWRRIDDPHAYAKKILLRAFLDHKRRRSSDELAVEELPEIPAADDGPDLRLTLFEALGRLPARDRAVVVLRYWEDLSVRDVAGLLGISEGNVKIQSMRSLTKLRALLGEDAPAGSAHRDIG</sequence>
<dbReference type="CDD" id="cd06171">
    <property type="entry name" value="Sigma70_r4"/>
    <property type="match status" value="1"/>
</dbReference>
<evidence type="ECO:0000256" key="4">
    <source>
        <dbReference type="ARBA" id="ARBA00023125"/>
    </source>
</evidence>
<dbReference type="PANTHER" id="PTHR43133:SF50">
    <property type="entry name" value="ECF RNA POLYMERASE SIGMA FACTOR SIGM"/>
    <property type="match status" value="1"/>
</dbReference>
<feature type="domain" description="RNA polymerase sigma-70 region 2" evidence="6">
    <location>
        <begin position="17"/>
        <end position="73"/>
    </location>
</feature>
<dbReference type="InterPro" id="IPR014325">
    <property type="entry name" value="RNA_pol_sigma-E_actinobac"/>
</dbReference>
<dbReference type="InterPro" id="IPR014284">
    <property type="entry name" value="RNA_pol_sigma-70_dom"/>
</dbReference>
<dbReference type="GO" id="GO:0016987">
    <property type="term" value="F:sigma factor activity"/>
    <property type="evidence" value="ECO:0007669"/>
    <property type="project" value="UniProtKB-KW"/>
</dbReference>
<keyword evidence="2" id="KW-0805">Transcription regulation</keyword>
<dbReference type="OrthoDB" id="2046835at2"/>
<evidence type="ECO:0000256" key="2">
    <source>
        <dbReference type="ARBA" id="ARBA00023015"/>
    </source>
</evidence>
<dbReference type="PANTHER" id="PTHR43133">
    <property type="entry name" value="RNA POLYMERASE ECF-TYPE SIGMA FACTO"/>
    <property type="match status" value="1"/>
</dbReference>
<dbReference type="InterPro" id="IPR013324">
    <property type="entry name" value="RNA_pol_sigma_r3/r4-like"/>
</dbReference>
<name>A0A543CN03_9ACTN</name>
<feature type="domain" description="RNA polymerase sigma factor 70 region 4 type 2" evidence="7">
    <location>
        <begin position="98"/>
        <end position="148"/>
    </location>
</feature>
<protein>
    <submittedName>
        <fullName evidence="8">RNA polymerase sigma-70 factor (Sigma-E family)</fullName>
    </submittedName>
</protein>
<evidence type="ECO:0000256" key="3">
    <source>
        <dbReference type="ARBA" id="ARBA00023082"/>
    </source>
</evidence>
<dbReference type="Gene3D" id="1.10.1740.10">
    <property type="match status" value="1"/>
</dbReference>
<organism evidence="8 9">
    <name type="scientific">Actinoallomurus bryophytorum</name>
    <dbReference type="NCBI Taxonomy" id="1490222"/>
    <lineage>
        <taxon>Bacteria</taxon>
        <taxon>Bacillati</taxon>
        <taxon>Actinomycetota</taxon>
        <taxon>Actinomycetes</taxon>
        <taxon>Streptosporangiales</taxon>
        <taxon>Thermomonosporaceae</taxon>
        <taxon>Actinoallomurus</taxon>
    </lineage>
</organism>
<gene>
    <name evidence="8" type="ORF">FB559_4095</name>
</gene>
<evidence type="ECO:0000313" key="8">
    <source>
        <dbReference type="EMBL" id="TQL98469.1"/>
    </source>
</evidence>
<keyword evidence="4" id="KW-0238">DNA-binding</keyword>
<dbReference type="NCBIfam" id="TIGR02983">
    <property type="entry name" value="SigE-fam_strep"/>
    <property type="match status" value="1"/>
</dbReference>
<dbReference type="Pfam" id="PF04542">
    <property type="entry name" value="Sigma70_r2"/>
    <property type="match status" value="1"/>
</dbReference>
<evidence type="ECO:0000256" key="1">
    <source>
        <dbReference type="ARBA" id="ARBA00010641"/>
    </source>
</evidence>
<dbReference type="EMBL" id="VFOZ01000001">
    <property type="protein sequence ID" value="TQL98469.1"/>
    <property type="molecule type" value="Genomic_DNA"/>
</dbReference>
<dbReference type="Pfam" id="PF08281">
    <property type="entry name" value="Sigma70_r4_2"/>
    <property type="match status" value="1"/>
</dbReference>
<dbReference type="InterPro" id="IPR007627">
    <property type="entry name" value="RNA_pol_sigma70_r2"/>
</dbReference>
<keyword evidence="5" id="KW-0804">Transcription</keyword>
<evidence type="ECO:0000313" key="9">
    <source>
        <dbReference type="Proteomes" id="UP000316096"/>
    </source>
</evidence>
<keyword evidence="9" id="KW-1185">Reference proteome</keyword>
<dbReference type="GO" id="GO:0003677">
    <property type="term" value="F:DNA binding"/>
    <property type="evidence" value="ECO:0007669"/>
    <property type="project" value="UniProtKB-KW"/>
</dbReference>
<dbReference type="GO" id="GO:0006352">
    <property type="term" value="P:DNA-templated transcription initiation"/>
    <property type="evidence" value="ECO:0007669"/>
    <property type="project" value="InterPro"/>
</dbReference>
<keyword evidence="3" id="KW-0731">Sigma factor</keyword>